<accession>A0AAN8B7D5</accession>
<comment type="caution">
    <text evidence="2">The sequence shown here is derived from an EMBL/GenBank/DDBJ whole genome shotgun (WGS) entry which is preliminary data.</text>
</comment>
<feature type="compositionally biased region" description="Polar residues" evidence="1">
    <location>
        <begin position="32"/>
        <end position="49"/>
    </location>
</feature>
<gene>
    <name evidence="2" type="ORF">CesoFtcFv8_023023</name>
</gene>
<feature type="region of interest" description="Disordered" evidence="1">
    <location>
        <begin position="29"/>
        <end position="64"/>
    </location>
</feature>
<name>A0AAN8B7D5_9TELE</name>
<reference evidence="2 3" key="1">
    <citation type="journal article" date="2023" name="Mol. Biol. Evol.">
        <title>Genomics of Secondarily Temperate Adaptation in the Only Non-Antarctic Icefish.</title>
        <authorList>
            <person name="Rivera-Colon A.G."/>
            <person name="Rayamajhi N."/>
            <person name="Minhas B.F."/>
            <person name="Madrigal G."/>
            <person name="Bilyk K.T."/>
            <person name="Yoon V."/>
            <person name="Hune M."/>
            <person name="Gregory S."/>
            <person name="Cheng C.H.C."/>
            <person name="Catchen J.M."/>
        </authorList>
    </citation>
    <scope>NUCLEOTIDE SEQUENCE [LARGE SCALE GENOMIC DNA]</scope>
    <source>
        <strain evidence="2">JC2023a</strain>
    </source>
</reference>
<dbReference type="Proteomes" id="UP001335648">
    <property type="component" value="Unassembled WGS sequence"/>
</dbReference>
<evidence type="ECO:0000313" key="2">
    <source>
        <dbReference type="EMBL" id="KAK5879950.1"/>
    </source>
</evidence>
<organism evidence="2 3">
    <name type="scientific">Champsocephalus esox</name>
    <name type="common">pike icefish</name>
    <dbReference type="NCBI Taxonomy" id="159716"/>
    <lineage>
        <taxon>Eukaryota</taxon>
        <taxon>Metazoa</taxon>
        <taxon>Chordata</taxon>
        <taxon>Craniata</taxon>
        <taxon>Vertebrata</taxon>
        <taxon>Euteleostomi</taxon>
        <taxon>Actinopterygii</taxon>
        <taxon>Neopterygii</taxon>
        <taxon>Teleostei</taxon>
        <taxon>Neoteleostei</taxon>
        <taxon>Acanthomorphata</taxon>
        <taxon>Eupercaria</taxon>
        <taxon>Perciformes</taxon>
        <taxon>Notothenioidei</taxon>
        <taxon>Channichthyidae</taxon>
        <taxon>Champsocephalus</taxon>
    </lineage>
</organism>
<keyword evidence="3" id="KW-1185">Reference proteome</keyword>
<evidence type="ECO:0000256" key="1">
    <source>
        <dbReference type="SAM" id="MobiDB-lite"/>
    </source>
</evidence>
<dbReference type="AlphaFoldDB" id="A0AAN8B7D5"/>
<sequence>MKKKKQKTQRSLSLSTHLSLWLWANRIGGETRSGTGRNQSGTPYTTARSHGSRKCPTPLSSVHHSHSIPLLSMSLPLPLFLSSAPPPLPPIFTIHSSTFQP</sequence>
<proteinExistence type="predicted"/>
<protein>
    <submittedName>
        <fullName evidence="2">Uncharacterized protein</fullName>
    </submittedName>
</protein>
<evidence type="ECO:0000313" key="3">
    <source>
        <dbReference type="Proteomes" id="UP001335648"/>
    </source>
</evidence>
<dbReference type="EMBL" id="JAULUE010002064">
    <property type="protein sequence ID" value="KAK5879950.1"/>
    <property type="molecule type" value="Genomic_DNA"/>
</dbReference>